<dbReference type="RefSeq" id="WP_413778663.1">
    <property type="nucleotide sequence ID" value="NZ_JAUOZS010000001.1"/>
</dbReference>
<evidence type="ECO:0000256" key="2">
    <source>
        <dbReference type="ARBA" id="ARBA00022729"/>
    </source>
</evidence>
<evidence type="ECO:0000313" key="4">
    <source>
        <dbReference type="EMBL" id="MDT8900104.1"/>
    </source>
</evidence>
<evidence type="ECO:0000256" key="1">
    <source>
        <dbReference type="ARBA" id="ARBA00004613"/>
    </source>
</evidence>
<dbReference type="SUPFAM" id="SSF88713">
    <property type="entry name" value="Glycoside hydrolase/deacetylase"/>
    <property type="match status" value="1"/>
</dbReference>
<evidence type="ECO:0000313" key="5">
    <source>
        <dbReference type="Proteomes" id="UP001254848"/>
    </source>
</evidence>
<keyword evidence="5" id="KW-1185">Reference proteome</keyword>
<dbReference type="InterPro" id="IPR002509">
    <property type="entry name" value="NODB_dom"/>
</dbReference>
<proteinExistence type="predicted"/>
<comment type="subcellular location">
    <subcellularLocation>
        <location evidence="1">Secreted</location>
    </subcellularLocation>
</comment>
<dbReference type="EMBL" id="JAUOZS010000001">
    <property type="protein sequence ID" value="MDT8900104.1"/>
    <property type="molecule type" value="Genomic_DNA"/>
</dbReference>
<dbReference type="PANTHER" id="PTHR34216:SF3">
    <property type="entry name" value="POLY-BETA-1,6-N-ACETYL-D-GLUCOSAMINE N-DEACETYLASE"/>
    <property type="match status" value="1"/>
</dbReference>
<reference evidence="4 5" key="1">
    <citation type="submission" date="2023-07" db="EMBL/GenBank/DDBJ databases">
        <title>The novel representative of Negativicutes class, Anaeroselena agilis gen. nov. sp. nov.</title>
        <authorList>
            <person name="Prokofeva M.I."/>
            <person name="Elcheninov A.G."/>
            <person name="Klyukina A."/>
            <person name="Kublanov I.V."/>
            <person name="Frolov E.N."/>
            <person name="Podosokorskaya O.A."/>
        </authorList>
    </citation>
    <scope>NUCLEOTIDE SEQUENCE [LARGE SCALE GENOMIC DNA]</scope>
    <source>
        <strain evidence="4 5">4137-cl</strain>
    </source>
</reference>
<dbReference type="Proteomes" id="UP001254848">
    <property type="component" value="Unassembled WGS sequence"/>
</dbReference>
<name>A0ABU3NTF4_9FIRM</name>
<evidence type="ECO:0000259" key="3">
    <source>
        <dbReference type="PROSITE" id="PS51677"/>
    </source>
</evidence>
<dbReference type="InterPro" id="IPR051398">
    <property type="entry name" value="Polysacch_Deacetylase"/>
</dbReference>
<accession>A0ABU3NTF4</accession>
<dbReference type="Gene3D" id="3.20.20.370">
    <property type="entry name" value="Glycoside hydrolase/deacetylase"/>
    <property type="match status" value="1"/>
</dbReference>
<dbReference type="Pfam" id="PF01522">
    <property type="entry name" value="Polysacc_deac_1"/>
    <property type="match status" value="1"/>
</dbReference>
<sequence>MYHSISEEKGNDAVISPALFAEQMAYLHSQGYNPVTLDQLYDYLTGQKGLPPKPVAITFDDGYRDTYEIALPILKRYGFKSTLFVLTADSERRLTWQELREMKAAGMEIASHSYTHRNLAGMTATAQADEITRSKELLDRNLNQDTRFFCYPTAASARRR</sequence>
<dbReference type="InterPro" id="IPR011330">
    <property type="entry name" value="Glyco_hydro/deAcase_b/a-brl"/>
</dbReference>
<dbReference type="PANTHER" id="PTHR34216">
    <property type="match status" value="1"/>
</dbReference>
<keyword evidence="2" id="KW-0732">Signal</keyword>
<comment type="caution">
    <text evidence="4">The sequence shown here is derived from an EMBL/GenBank/DDBJ whole genome shotgun (WGS) entry which is preliminary data.</text>
</comment>
<protein>
    <submittedName>
        <fullName evidence="4">Polysaccharide deacetylase family protein</fullName>
    </submittedName>
</protein>
<dbReference type="PROSITE" id="PS51677">
    <property type="entry name" value="NODB"/>
    <property type="match status" value="1"/>
</dbReference>
<gene>
    <name evidence="4" type="ORF">Q4T40_02485</name>
</gene>
<feature type="domain" description="NodB homology" evidence="3">
    <location>
        <begin position="53"/>
        <end position="160"/>
    </location>
</feature>
<organism evidence="4 5">
    <name type="scientific">Anaeroselena agilis</name>
    <dbReference type="NCBI Taxonomy" id="3063788"/>
    <lineage>
        <taxon>Bacteria</taxon>
        <taxon>Bacillati</taxon>
        <taxon>Bacillota</taxon>
        <taxon>Negativicutes</taxon>
        <taxon>Acetonemataceae</taxon>
        <taxon>Anaeroselena</taxon>
    </lineage>
</organism>